<keyword evidence="7" id="KW-0449">Lipoprotein</keyword>
<keyword evidence="4" id="KW-0472">Membrane</keyword>
<protein>
    <submittedName>
        <fullName evidence="8">Fimbrillin-A associated anchor protein Mfa1/Mfa2</fullName>
    </submittedName>
</protein>
<evidence type="ECO:0000256" key="2">
    <source>
        <dbReference type="ARBA" id="ARBA00007248"/>
    </source>
</evidence>
<evidence type="ECO:0000256" key="6">
    <source>
        <dbReference type="ARBA" id="ARBA00023237"/>
    </source>
</evidence>
<evidence type="ECO:0000256" key="1">
    <source>
        <dbReference type="ARBA" id="ARBA00004442"/>
    </source>
</evidence>
<keyword evidence="6" id="KW-0998">Cell outer membrane</keyword>
<keyword evidence="5" id="KW-0564">Palmitate</keyword>
<evidence type="ECO:0000256" key="5">
    <source>
        <dbReference type="ARBA" id="ARBA00023139"/>
    </source>
</evidence>
<dbReference type="Gene3D" id="2.60.40.2100">
    <property type="match status" value="1"/>
</dbReference>
<comment type="subcellular location">
    <subcellularLocation>
        <location evidence="1">Cell outer membrane</location>
    </subcellularLocation>
</comment>
<dbReference type="Pfam" id="PF08842">
    <property type="entry name" value="Mfa2"/>
    <property type="match status" value="1"/>
</dbReference>
<gene>
    <name evidence="8" type="ORF">CLV62_13120</name>
</gene>
<sequence>MIGTYIYNRHTSHLKSPFGGFRGLLFLLLIFFSSCDIDRQTEVCEYNARIIYRYNRENTTFENVLPMYIQSLDEYIFDEHDVLYAINRLPGISCFGKYVSEINLPPGKYTVITWGNKAEPSKVNKEQVGVTTKQEMMLYLDNPYVGTKSTDAMQSDSERLYYGYRTFTIEKYGVSKINVDMTHAHCVLDITVRWAKMAEAPTATAGYYMQLKEIACDYSFMPGFVFQGGDANLHSPAYDTYPAGSSESICYMSRIYSADNLISHYTLGDMNTETRSLQSRFITYRYSDSSHQLLSIYLGGTRIMKEIDLAVFFNAMSIVLDTNRRQEFDLLLIIDGDNVTVSLVKIDDWDEGGYL</sequence>
<keyword evidence="3" id="KW-0732">Signal</keyword>
<reference evidence="8 9" key="1">
    <citation type="submission" date="2018-03" db="EMBL/GenBank/DDBJ databases">
        <title>Genomic Encyclopedia of Archaeal and Bacterial Type Strains, Phase II (KMG-II): from individual species to whole genera.</title>
        <authorList>
            <person name="Goeker M."/>
        </authorList>
    </citation>
    <scope>NUCLEOTIDE SEQUENCE [LARGE SCALE GENOMIC DNA]</scope>
    <source>
        <strain evidence="8 9">DSM 100214</strain>
    </source>
</reference>
<dbReference type="AlphaFoldDB" id="A0A2V3PLT2"/>
<evidence type="ECO:0000256" key="3">
    <source>
        <dbReference type="ARBA" id="ARBA00022729"/>
    </source>
</evidence>
<dbReference type="OrthoDB" id="1033223at2"/>
<dbReference type="GO" id="GO:0009279">
    <property type="term" value="C:cell outer membrane"/>
    <property type="evidence" value="ECO:0007669"/>
    <property type="project" value="UniProtKB-SubCell"/>
</dbReference>
<evidence type="ECO:0000256" key="4">
    <source>
        <dbReference type="ARBA" id="ARBA00023136"/>
    </source>
</evidence>
<accession>A0A2V3PLT2</accession>
<name>A0A2V3PLT2_9BACT</name>
<organism evidence="8 9">
    <name type="scientific">Dysgonomonas alginatilytica</name>
    <dbReference type="NCBI Taxonomy" id="1605892"/>
    <lineage>
        <taxon>Bacteria</taxon>
        <taxon>Pseudomonadati</taxon>
        <taxon>Bacteroidota</taxon>
        <taxon>Bacteroidia</taxon>
        <taxon>Bacteroidales</taxon>
        <taxon>Dysgonomonadaceae</taxon>
        <taxon>Dysgonomonas</taxon>
    </lineage>
</organism>
<keyword evidence="9" id="KW-1185">Reference proteome</keyword>
<evidence type="ECO:0000256" key="7">
    <source>
        <dbReference type="ARBA" id="ARBA00023288"/>
    </source>
</evidence>
<comment type="similarity">
    <text evidence="2">Belongs to the bacteroidetes fimbrillin superfamily. FimB/Mfa2 family.</text>
</comment>
<evidence type="ECO:0000313" key="9">
    <source>
        <dbReference type="Proteomes" id="UP000247973"/>
    </source>
</evidence>
<comment type="caution">
    <text evidence="8">The sequence shown here is derived from an EMBL/GenBank/DDBJ whole genome shotgun (WGS) entry which is preliminary data.</text>
</comment>
<dbReference type="Proteomes" id="UP000247973">
    <property type="component" value="Unassembled WGS sequence"/>
</dbReference>
<dbReference type="InterPro" id="IPR014941">
    <property type="entry name" value="FimB/Mfa2/Mfa3"/>
</dbReference>
<evidence type="ECO:0000313" key="8">
    <source>
        <dbReference type="EMBL" id="PXV60100.1"/>
    </source>
</evidence>
<dbReference type="EMBL" id="QICL01000031">
    <property type="protein sequence ID" value="PXV60100.1"/>
    <property type="molecule type" value="Genomic_DNA"/>
</dbReference>
<proteinExistence type="inferred from homology"/>
<dbReference type="RefSeq" id="WP_110312150.1">
    <property type="nucleotide sequence ID" value="NZ_QICL01000031.1"/>
</dbReference>